<dbReference type="Gene3D" id="1.10.10.60">
    <property type="entry name" value="Homeodomain-like"/>
    <property type="match status" value="1"/>
</dbReference>
<protein>
    <submittedName>
        <fullName evidence="7">Transcription regulator</fullName>
    </submittedName>
</protein>
<evidence type="ECO:0000259" key="5">
    <source>
        <dbReference type="Pfam" id="PF04198"/>
    </source>
</evidence>
<evidence type="ECO:0000256" key="3">
    <source>
        <dbReference type="ARBA" id="ARBA00023125"/>
    </source>
</evidence>
<evidence type="ECO:0000313" key="8">
    <source>
        <dbReference type="Proteomes" id="UP000051015"/>
    </source>
</evidence>
<keyword evidence="3" id="KW-0238">DNA-binding</keyword>
<dbReference type="SUPFAM" id="SSF100950">
    <property type="entry name" value="NagB/RpiA/CoA transferase-like"/>
    <property type="match status" value="1"/>
</dbReference>
<comment type="caution">
    <text evidence="7">The sequence shown here is derived from an EMBL/GenBank/DDBJ whole genome shotgun (WGS) entry which is preliminary data.</text>
</comment>
<dbReference type="InterPro" id="IPR051054">
    <property type="entry name" value="SorC_transcr_regulators"/>
</dbReference>
<proteinExistence type="inferred from homology"/>
<feature type="domain" description="Sugar-binding" evidence="5">
    <location>
        <begin position="63"/>
        <end position="310"/>
    </location>
</feature>
<dbReference type="AlphaFoldDB" id="A0A0R2D9X9"/>
<dbReference type="GO" id="GO:0030246">
    <property type="term" value="F:carbohydrate binding"/>
    <property type="evidence" value="ECO:0007669"/>
    <property type="project" value="InterPro"/>
</dbReference>
<comment type="similarity">
    <text evidence="1">Belongs to the SorC transcriptional regulatory family.</text>
</comment>
<dbReference type="EMBL" id="AYZD01000001">
    <property type="protein sequence ID" value="KRM97462.1"/>
    <property type="molecule type" value="Genomic_DNA"/>
</dbReference>
<organism evidence="7 8">
    <name type="scientific">Liquorilactobacillus aquaticus DSM 21051</name>
    <dbReference type="NCBI Taxonomy" id="1423725"/>
    <lineage>
        <taxon>Bacteria</taxon>
        <taxon>Bacillati</taxon>
        <taxon>Bacillota</taxon>
        <taxon>Bacilli</taxon>
        <taxon>Lactobacillales</taxon>
        <taxon>Lactobacillaceae</taxon>
        <taxon>Liquorilactobacillus</taxon>
    </lineage>
</organism>
<evidence type="ECO:0000256" key="2">
    <source>
        <dbReference type="ARBA" id="ARBA00023015"/>
    </source>
</evidence>
<keyword evidence="2" id="KW-0805">Transcription regulation</keyword>
<gene>
    <name evidence="7" type="ORF">FC19_GL001501</name>
</gene>
<dbReference type="Pfam" id="PF06056">
    <property type="entry name" value="Terminase_5"/>
    <property type="match status" value="1"/>
</dbReference>
<reference evidence="7 8" key="1">
    <citation type="journal article" date="2015" name="Genome Announc.">
        <title>Expanding the biotechnology potential of lactobacilli through comparative genomics of 213 strains and associated genera.</title>
        <authorList>
            <person name="Sun Z."/>
            <person name="Harris H.M."/>
            <person name="McCann A."/>
            <person name="Guo C."/>
            <person name="Argimon S."/>
            <person name="Zhang W."/>
            <person name="Yang X."/>
            <person name="Jeffery I.B."/>
            <person name="Cooney J.C."/>
            <person name="Kagawa T.F."/>
            <person name="Liu W."/>
            <person name="Song Y."/>
            <person name="Salvetti E."/>
            <person name="Wrobel A."/>
            <person name="Rasinkangas P."/>
            <person name="Parkhill J."/>
            <person name="Rea M.C."/>
            <person name="O'Sullivan O."/>
            <person name="Ritari J."/>
            <person name="Douillard F.P."/>
            <person name="Paul Ross R."/>
            <person name="Yang R."/>
            <person name="Briner A.E."/>
            <person name="Felis G.E."/>
            <person name="de Vos W.M."/>
            <person name="Barrangou R."/>
            <person name="Klaenhammer T.R."/>
            <person name="Caufield P.W."/>
            <person name="Cui Y."/>
            <person name="Zhang H."/>
            <person name="O'Toole P.W."/>
        </authorList>
    </citation>
    <scope>NUCLEOTIDE SEQUENCE [LARGE SCALE GENOMIC DNA]</scope>
    <source>
        <strain evidence="7 8">DSM 21051</strain>
    </source>
</reference>
<dbReference type="InterPro" id="IPR007324">
    <property type="entry name" value="Sugar-bd_dom_put"/>
</dbReference>
<keyword evidence="4" id="KW-0804">Transcription</keyword>
<dbReference type="Pfam" id="PF04198">
    <property type="entry name" value="Sugar-bind"/>
    <property type="match status" value="1"/>
</dbReference>
<dbReference type="InterPro" id="IPR037171">
    <property type="entry name" value="NagB/RpiA_transferase-like"/>
</dbReference>
<dbReference type="PANTHER" id="PTHR34294">
    <property type="entry name" value="TRANSCRIPTIONAL REGULATOR-RELATED"/>
    <property type="match status" value="1"/>
</dbReference>
<dbReference type="InterPro" id="IPR010332">
    <property type="entry name" value="ATPase_terminase-su_N"/>
</dbReference>
<dbReference type="GO" id="GO:0003677">
    <property type="term" value="F:DNA binding"/>
    <property type="evidence" value="ECO:0007669"/>
    <property type="project" value="UniProtKB-KW"/>
</dbReference>
<dbReference type="Proteomes" id="UP000051015">
    <property type="component" value="Unassembled WGS sequence"/>
</dbReference>
<feature type="domain" description="Terminase ATPase subunit N-terminal" evidence="6">
    <location>
        <begin position="16"/>
        <end position="55"/>
    </location>
</feature>
<keyword evidence="8" id="KW-1185">Reference proteome</keyword>
<accession>A0A0R2D9X9</accession>
<evidence type="ECO:0000313" key="7">
    <source>
        <dbReference type="EMBL" id="KRM97462.1"/>
    </source>
</evidence>
<name>A0A0R2D9X9_9LACO</name>
<dbReference type="STRING" id="1423725.FC19_GL001501"/>
<dbReference type="PANTHER" id="PTHR34294:SF1">
    <property type="entry name" value="TRANSCRIPTIONAL REGULATOR LSRR"/>
    <property type="match status" value="1"/>
</dbReference>
<sequence length="318" mass="35579">MNIMNAAKRELLARIAYLYYIKKYSQKQISQELGIYRTTVSRFLQQAQRENIVSVQINGFDTSTFELEVELKRLGHLKNVLIAESGTQDHNLLAAKAAQYLRQIIFPEATVGFAWGNTLAGMVGQLHNFKKTNALFVPLVGGPSVTNSGYHVNGIIYDFARQLGGESLYIDKPVIQTSRYDCAQFVSSPRFEPIRRSWNNLDIAFVGIGGPLTGYSSRWRNLLTAKDITFLKERKAIGDCCCTFFDKDGKILRGETLERTIGIPLQTLQKTKTVVGVARSLTKVPSIAALLKLNVLDVLITDKETGLKLLTVLREQKS</sequence>
<evidence type="ECO:0000256" key="4">
    <source>
        <dbReference type="ARBA" id="ARBA00023163"/>
    </source>
</evidence>
<dbReference type="PATRIC" id="fig|1423725.3.peg.1544"/>
<evidence type="ECO:0000259" key="6">
    <source>
        <dbReference type="Pfam" id="PF06056"/>
    </source>
</evidence>
<dbReference type="Gene3D" id="3.40.50.1360">
    <property type="match status" value="1"/>
</dbReference>
<evidence type="ECO:0000256" key="1">
    <source>
        <dbReference type="ARBA" id="ARBA00010466"/>
    </source>
</evidence>